<protein>
    <submittedName>
        <fullName evidence="2">Uncharacterized protein</fullName>
    </submittedName>
</protein>
<dbReference type="EMBL" id="VWPK01000014">
    <property type="protein sequence ID" value="KAA5612177.1"/>
    <property type="molecule type" value="Genomic_DNA"/>
</dbReference>
<feature type="signal peptide" evidence="1">
    <location>
        <begin position="1"/>
        <end position="28"/>
    </location>
</feature>
<proteinExistence type="predicted"/>
<dbReference type="OrthoDB" id="6847114at2"/>
<dbReference type="Proteomes" id="UP000325255">
    <property type="component" value="Unassembled WGS sequence"/>
</dbReference>
<gene>
    <name evidence="2" type="ORF">F1189_10970</name>
</gene>
<keyword evidence="3" id="KW-1185">Reference proteome</keyword>
<accession>A0A5M6IWF9</accession>
<evidence type="ECO:0000313" key="2">
    <source>
        <dbReference type="EMBL" id="KAA5612177.1"/>
    </source>
</evidence>
<reference evidence="2 3" key="1">
    <citation type="submission" date="2019-09" db="EMBL/GenBank/DDBJ databases">
        <title>Genome sequence of Rhodovastum atsumiense, a diverse member of the Acetobacteraceae family of non-sulfur purple photosynthetic bacteria.</title>
        <authorList>
            <person name="Meyer T."/>
            <person name="Kyndt J."/>
        </authorList>
    </citation>
    <scope>NUCLEOTIDE SEQUENCE [LARGE SCALE GENOMIC DNA]</scope>
    <source>
        <strain evidence="2 3">DSM 21279</strain>
    </source>
</reference>
<sequence length="386" mass="41602">MTWYFRRTRLTRVMVLAVATLAMARAAAAQPRLEELAGLWTTGPATACPAKSYVWSATGNDMTFRDQAGRVDAERVTGRRADGFTTETLASTTTPVGTQWDYRVVGPDSVQVRNLSNGRGFTLSRCPAGTGLQRWSGTWKRENAEITIRVVGNQLQAEGNASWIGRVPGAVHVGQFSERAVPRGSRVTFGRADECLVEARLEQARLVVQDNAGCGGLNVSFNGVYTRAGATSERPRAAPQAPHDGTGRWQFMAPDGGGGPKFGWIVSDADGSSEIAGPFFVCGEPPGSDDIFFGFTVAPDIPLGRRVTLRISTAARAVTLTTNVSESPNGHAFSVVLRPDAPLFSLFRDTGMLTVEVIALEPPQRFSLQTASEPFRRFARACNLGF</sequence>
<feature type="chain" id="PRO_5024364061" evidence="1">
    <location>
        <begin position="29"/>
        <end position="386"/>
    </location>
</feature>
<evidence type="ECO:0000256" key="1">
    <source>
        <dbReference type="SAM" id="SignalP"/>
    </source>
</evidence>
<comment type="caution">
    <text evidence="2">The sequence shown here is derived from an EMBL/GenBank/DDBJ whole genome shotgun (WGS) entry which is preliminary data.</text>
</comment>
<evidence type="ECO:0000313" key="3">
    <source>
        <dbReference type="Proteomes" id="UP000325255"/>
    </source>
</evidence>
<dbReference type="RefSeq" id="WP_150040785.1">
    <property type="nucleotide sequence ID" value="NZ_OW485601.1"/>
</dbReference>
<name>A0A5M6IWF9_9PROT</name>
<dbReference type="AlphaFoldDB" id="A0A5M6IWF9"/>
<keyword evidence="1" id="KW-0732">Signal</keyword>
<organism evidence="2 3">
    <name type="scientific">Rhodovastum atsumiense</name>
    <dbReference type="NCBI Taxonomy" id="504468"/>
    <lineage>
        <taxon>Bacteria</taxon>
        <taxon>Pseudomonadati</taxon>
        <taxon>Pseudomonadota</taxon>
        <taxon>Alphaproteobacteria</taxon>
        <taxon>Acetobacterales</taxon>
        <taxon>Acetobacteraceae</taxon>
        <taxon>Rhodovastum</taxon>
    </lineage>
</organism>